<evidence type="ECO:0000256" key="9">
    <source>
        <dbReference type="RuleBase" id="RU366031"/>
    </source>
</evidence>
<evidence type="ECO:0000256" key="6">
    <source>
        <dbReference type="ARBA" id="ARBA00037589"/>
    </source>
</evidence>
<evidence type="ECO:0000313" key="11">
    <source>
        <dbReference type="EMBL" id="RVT54104.1"/>
    </source>
</evidence>
<sequence>MALRAIVTRPAAQAADWVRDLGAALETRGERELEVVALPLIAIHPLADPTPLHRAWAELAEQSLVFFVSANAVTHFFAARPPGLAWPAATLAAAPGPGTAAVLREAGVPAAQIVAPAPDAPTFDSEQLWSLLRTRDWSGRQVLIVRGEDGRDWLAEQLRDAGAQPRYLAAYARGAPVLGATERTLLDAAAADPAAHLWLFSSSEAVRHLVQCWPVPAGARALATHPRIAEAAQTAGFAQVMLTAATVAAVTDALVQARHVPQGVVGQARSLQSGSL</sequence>
<dbReference type="SUPFAM" id="SSF69618">
    <property type="entry name" value="HemD-like"/>
    <property type="match status" value="1"/>
</dbReference>
<evidence type="ECO:0000259" key="10">
    <source>
        <dbReference type="Pfam" id="PF02602"/>
    </source>
</evidence>
<dbReference type="InterPro" id="IPR003754">
    <property type="entry name" value="4pyrrol_synth_uPrphyn_synth"/>
</dbReference>
<gene>
    <name evidence="11" type="ORF">ENE75_04350</name>
</gene>
<evidence type="ECO:0000256" key="8">
    <source>
        <dbReference type="ARBA" id="ARBA00048617"/>
    </source>
</evidence>
<comment type="catalytic activity">
    <reaction evidence="8 9">
        <text>hydroxymethylbilane = uroporphyrinogen III + H2O</text>
        <dbReference type="Rhea" id="RHEA:18965"/>
        <dbReference type="ChEBI" id="CHEBI:15377"/>
        <dbReference type="ChEBI" id="CHEBI:57308"/>
        <dbReference type="ChEBI" id="CHEBI:57845"/>
        <dbReference type="EC" id="4.2.1.75"/>
    </reaction>
</comment>
<comment type="pathway">
    <text evidence="1 9">Porphyrin-containing compound metabolism; protoporphyrin-IX biosynthesis; coproporphyrinogen-III from 5-aminolevulinate: step 3/4.</text>
</comment>
<dbReference type="GO" id="GO:0006780">
    <property type="term" value="P:uroporphyrinogen III biosynthetic process"/>
    <property type="evidence" value="ECO:0007669"/>
    <property type="project" value="UniProtKB-UniRule"/>
</dbReference>
<protein>
    <recommendedName>
        <fullName evidence="7 9">Uroporphyrinogen-III synthase</fullName>
        <ecNumber evidence="3 9">4.2.1.75</ecNumber>
    </recommendedName>
</protein>
<dbReference type="GO" id="GO:0004852">
    <property type="term" value="F:uroporphyrinogen-III synthase activity"/>
    <property type="evidence" value="ECO:0007669"/>
    <property type="project" value="UniProtKB-UniRule"/>
</dbReference>
<evidence type="ECO:0000256" key="3">
    <source>
        <dbReference type="ARBA" id="ARBA00013109"/>
    </source>
</evidence>
<organism evidence="11 12">
    <name type="scientific">Rubrivivax albus</name>
    <dbReference type="NCBI Taxonomy" id="2499835"/>
    <lineage>
        <taxon>Bacteria</taxon>
        <taxon>Pseudomonadati</taxon>
        <taxon>Pseudomonadota</taxon>
        <taxon>Betaproteobacteria</taxon>
        <taxon>Burkholderiales</taxon>
        <taxon>Sphaerotilaceae</taxon>
        <taxon>Rubrivivax</taxon>
    </lineage>
</organism>
<dbReference type="Proteomes" id="UP000288178">
    <property type="component" value="Unassembled WGS sequence"/>
</dbReference>
<dbReference type="GO" id="GO:0006782">
    <property type="term" value="P:protoporphyrinogen IX biosynthetic process"/>
    <property type="evidence" value="ECO:0007669"/>
    <property type="project" value="UniProtKB-UniRule"/>
</dbReference>
<keyword evidence="12" id="KW-1185">Reference proteome</keyword>
<accession>A0A3S2U5F5</accession>
<dbReference type="Gene3D" id="3.40.50.10090">
    <property type="match status" value="2"/>
</dbReference>
<comment type="caution">
    <text evidence="11">The sequence shown here is derived from an EMBL/GenBank/DDBJ whole genome shotgun (WGS) entry which is preliminary data.</text>
</comment>
<dbReference type="Pfam" id="PF02602">
    <property type="entry name" value="HEM4"/>
    <property type="match status" value="1"/>
</dbReference>
<evidence type="ECO:0000256" key="5">
    <source>
        <dbReference type="ARBA" id="ARBA00023244"/>
    </source>
</evidence>
<dbReference type="EC" id="4.2.1.75" evidence="3 9"/>
<dbReference type="PANTHER" id="PTHR38042">
    <property type="entry name" value="UROPORPHYRINOGEN-III SYNTHASE, CHLOROPLASTIC"/>
    <property type="match status" value="1"/>
</dbReference>
<reference evidence="11 12" key="1">
    <citation type="submission" date="2019-01" db="EMBL/GenBank/DDBJ databases">
        <authorList>
            <person name="Chen W.-M."/>
        </authorList>
    </citation>
    <scope>NUCLEOTIDE SEQUENCE [LARGE SCALE GENOMIC DNA]</scope>
    <source>
        <strain evidence="11 12">ICH-3</strain>
    </source>
</reference>
<dbReference type="RefSeq" id="WP_128195955.1">
    <property type="nucleotide sequence ID" value="NZ_SACT01000001.1"/>
</dbReference>
<dbReference type="OrthoDB" id="9787650at2"/>
<evidence type="ECO:0000256" key="2">
    <source>
        <dbReference type="ARBA" id="ARBA00008133"/>
    </source>
</evidence>
<name>A0A3S2U5F5_9BURK</name>
<keyword evidence="5 9" id="KW-0627">Porphyrin biosynthesis</keyword>
<dbReference type="UniPathway" id="UPA00251">
    <property type="reaction ID" value="UER00320"/>
</dbReference>
<proteinExistence type="inferred from homology"/>
<dbReference type="PANTHER" id="PTHR38042:SF1">
    <property type="entry name" value="UROPORPHYRINOGEN-III SYNTHASE, CHLOROPLASTIC"/>
    <property type="match status" value="1"/>
</dbReference>
<dbReference type="EMBL" id="SACT01000001">
    <property type="protein sequence ID" value="RVT54104.1"/>
    <property type="molecule type" value="Genomic_DNA"/>
</dbReference>
<evidence type="ECO:0000313" key="12">
    <source>
        <dbReference type="Proteomes" id="UP000288178"/>
    </source>
</evidence>
<dbReference type="InterPro" id="IPR039793">
    <property type="entry name" value="UROS/Hem4"/>
</dbReference>
<dbReference type="CDD" id="cd06578">
    <property type="entry name" value="HemD"/>
    <property type="match status" value="1"/>
</dbReference>
<keyword evidence="4 9" id="KW-0456">Lyase</keyword>
<comment type="function">
    <text evidence="6 9">Catalyzes cyclization of the linear tetrapyrrole, hydroxymethylbilane, to the macrocyclic uroporphyrinogen III.</text>
</comment>
<feature type="domain" description="Tetrapyrrole biosynthesis uroporphyrinogen III synthase" evidence="10">
    <location>
        <begin position="30"/>
        <end position="246"/>
    </location>
</feature>
<comment type="similarity">
    <text evidence="2 9">Belongs to the uroporphyrinogen-III synthase family.</text>
</comment>
<evidence type="ECO:0000256" key="7">
    <source>
        <dbReference type="ARBA" id="ARBA00040167"/>
    </source>
</evidence>
<dbReference type="InterPro" id="IPR036108">
    <property type="entry name" value="4pyrrol_syn_uPrphyn_synt_sf"/>
</dbReference>
<dbReference type="AlphaFoldDB" id="A0A3S2U5F5"/>
<evidence type="ECO:0000256" key="4">
    <source>
        <dbReference type="ARBA" id="ARBA00023239"/>
    </source>
</evidence>
<evidence type="ECO:0000256" key="1">
    <source>
        <dbReference type="ARBA" id="ARBA00004772"/>
    </source>
</evidence>